<dbReference type="Proteomes" id="UP000198882">
    <property type="component" value="Unassembled WGS sequence"/>
</dbReference>
<reference evidence="12" key="1">
    <citation type="submission" date="2016-10" db="EMBL/GenBank/DDBJ databases">
        <authorList>
            <person name="Varghese N."/>
            <person name="Submissions S."/>
        </authorList>
    </citation>
    <scope>NUCLEOTIDE SEQUENCE [LARGE SCALE GENOMIC DNA]</scope>
    <source>
        <strain evidence="12">B4,CECT 8067,JCM 17497</strain>
    </source>
</reference>
<proteinExistence type="inferred from homology"/>
<dbReference type="AlphaFoldDB" id="A0A1G9CTV6"/>
<dbReference type="GO" id="GO:0045493">
    <property type="term" value="P:xylan catabolic process"/>
    <property type="evidence" value="ECO:0007669"/>
    <property type="project" value="UniProtKB-KW"/>
</dbReference>
<dbReference type="PROSITE" id="PS51760">
    <property type="entry name" value="GH10_2"/>
    <property type="match status" value="1"/>
</dbReference>
<gene>
    <name evidence="11" type="ORF">SAMN04515672_3309</name>
</gene>
<dbReference type="Gene3D" id="3.20.20.80">
    <property type="entry name" value="Glycosidases"/>
    <property type="match status" value="1"/>
</dbReference>
<evidence type="ECO:0000256" key="1">
    <source>
        <dbReference type="ARBA" id="ARBA00000681"/>
    </source>
</evidence>
<dbReference type="InterPro" id="IPR017853">
    <property type="entry name" value="GH"/>
</dbReference>
<comment type="similarity">
    <text evidence="2">Belongs to the glycosyl hydrolase 10 (cellulase F) family.</text>
</comment>
<evidence type="ECO:0000256" key="5">
    <source>
        <dbReference type="ARBA" id="ARBA00022729"/>
    </source>
</evidence>
<dbReference type="PRINTS" id="PR00134">
    <property type="entry name" value="GLHYDRLASE10"/>
</dbReference>
<keyword evidence="5" id="KW-0732">Signal</keyword>
<evidence type="ECO:0000256" key="9">
    <source>
        <dbReference type="ARBA" id="ARBA00023326"/>
    </source>
</evidence>
<evidence type="ECO:0000256" key="4">
    <source>
        <dbReference type="ARBA" id="ARBA00022651"/>
    </source>
</evidence>
<sequence length="507" mass="56257">MSSMPESRMGRPQRTARSAVHRRPVLWSLGALAGASGLGVGVDGATALGSDGDDWEAAADERIRNHRTADLEIVVTDVDGNAIDGADVDVELHEHEYGFGTAVDATTLINETEAGDEYRQYIPELFNTAVLENQHKWRFFEEDPDLADDATAWLGERGLDMRGHTCLWGNVDAWAVPPDVVEAMGIEWEDGGATDPDLDPEYVRERSFEHLEEIITRYGDEIDQWDVVNEVFHEPSMIEAIDGDDVDPVEAPVLAEWYRAADELGEELGVAVDVNDYNTLAGPHEYARESYRRQIEFLLEEDVDLDGIGMQCHFSADETLTPEGILDGLDEYADYGAELRVTEFDTEGGPWEGPEEKGEFLYTFLKTVFSHPDTTDFLMWGFWDGEHWRDEAPLFFDDWEPKPAYDAYTDLVFGEWWTDETGETEDGTYQTSGFKGEYEITARYDGTSETTTTTLADGGATVEIELEVDATDADDSTPGLGVSSAVAGLLGLAGYALVRGGDERDEK</sequence>
<dbReference type="InterPro" id="IPR001000">
    <property type="entry name" value="GH10_dom"/>
</dbReference>
<organism evidence="11 12">
    <name type="scientific">Natronorubrum texcoconense</name>
    <dbReference type="NCBI Taxonomy" id="1095776"/>
    <lineage>
        <taxon>Archaea</taxon>
        <taxon>Methanobacteriati</taxon>
        <taxon>Methanobacteriota</taxon>
        <taxon>Stenosarchaea group</taxon>
        <taxon>Halobacteria</taxon>
        <taxon>Halobacteriales</taxon>
        <taxon>Natrialbaceae</taxon>
        <taxon>Natronorubrum</taxon>
    </lineage>
</organism>
<keyword evidence="7" id="KW-0119">Carbohydrate metabolism</keyword>
<name>A0A1G9CTV6_9EURY</name>
<dbReference type="EC" id="3.2.1.8" evidence="3"/>
<dbReference type="SUPFAM" id="SSF51445">
    <property type="entry name" value="(Trans)glycosidases"/>
    <property type="match status" value="1"/>
</dbReference>
<evidence type="ECO:0000256" key="6">
    <source>
        <dbReference type="ARBA" id="ARBA00022801"/>
    </source>
</evidence>
<protein>
    <recommendedName>
        <fullName evidence="3">endo-1,4-beta-xylanase</fullName>
        <ecNumber evidence="3">3.2.1.8</ecNumber>
    </recommendedName>
</protein>
<evidence type="ECO:0000313" key="11">
    <source>
        <dbReference type="EMBL" id="SDK55113.1"/>
    </source>
</evidence>
<dbReference type="PANTHER" id="PTHR31490">
    <property type="entry name" value="GLYCOSYL HYDROLASE"/>
    <property type="match status" value="1"/>
</dbReference>
<feature type="domain" description="GH10" evidence="10">
    <location>
        <begin position="102"/>
        <end position="411"/>
    </location>
</feature>
<keyword evidence="9" id="KW-0624">Polysaccharide degradation</keyword>
<keyword evidence="12" id="KW-1185">Reference proteome</keyword>
<dbReference type="EMBL" id="FNFE01000005">
    <property type="protein sequence ID" value="SDK55113.1"/>
    <property type="molecule type" value="Genomic_DNA"/>
</dbReference>
<dbReference type="SMART" id="SM00633">
    <property type="entry name" value="Glyco_10"/>
    <property type="match status" value="1"/>
</dbReference>
<keyword evidence="6 11" id="KW-0378">Hydrolase</keyword>
<dbReference type="PANTHER" id="PTHR31490:SF88">
    <property type="entry name" value="BETA-XYLANASE"/>
    <property type="match status" value="1"/>
</dbReference>
<evidence type="ECO:0000256" key="8">
    <source>
        <dbReference type="ARBA" id="ARBA00023295"/>
    </source>
</evidence>
<dbReference type="InterPro" id="IPR044846">
    <property type="entry name" value="GH10"/>
</dbReference>
<evidence type="ECO:0000313" key="12">
    <source>
        <dbReference type="Proteomes" id="UP000198882"/>
    </source>
</evidence>
<evidence type="ECO:0000256" key="7">
    <source>
        <dbReference type="ARBA" id="ARBA00023277"/>
    </source>
</evidence>
<dbReference type="GO" id="GO:0031176">
    <property type="term" value="F:endo-1,4-beta-xylanase activity"/>
    <property type="evidence" value="ECO:0007669"/>
    <property type="project" value="UniProtKB-EC"/>
</dbReference>
<comment type="catalytic activity">
    <reaction evidence="1">
        <text>Endohydrolysis of (1-&gt;4)-beta-D-xylosidic linkages in xylans.</text>
        <dbReference type="EC" id="3.2.1.8"/>
    </reaction>
</comment>
<keyword evidence="4 11" id="KW-0858">Xylan degradation</keyword>
<dbReference type="STRING" id="1095776.SAMN04515672_3309"/>
<dbReference type="Pfam" id="PF00331">
    <property type="entry name" value="Glyco_hydro_10"/>
    <property type="match status" value="1"/>
</dbReference>
<keyword evidence="8 11" id="KW-0326">Glycosidase</keyword>
<accession>A0A1G9CTV6</accession>
<evidence type="ECO:0000256" key="3">
    <source>
        <dbReference type="ARBA" id="ARBA00012590"/>
    </source>
</evidence>
<evidence type="ECO:0000259" key="10">
    <source>
        <dbReference type="PROSITE" id="PS51760"/>
    </source>
</evidence>
<evidence type="ECO:0000256" key="2">
    <source>
        <dbReference type="ARBA" id="ARBA00007495"/>
    </source>
</evidence>